<proteinExistence type="predicted"/>
<dbReference type="AlphaFoldDB" id="A0A1Q9AQT4"/>
<accession>A0A1Q9AQT4</accession>
<dbReference type="Proteomes" id="UP000186364">
    <property type="component" value="Unassembled WGS sequence"/>
</dbReference>
<dbReference type="OrthoDB" id="8003952at2"/>
<comment type="caution">
    <text evidence="1">The sequence shown here is derived from an EMBL/GenBank/DDBJ whole genome shotgun (WGS) entry which is preliminary data.</text>
</comment>
<dbReference type="EMBL" id="MKIP01000059">
    <property type="protein sequence ID" value="OLP57797.1"/>
    <property type="molecule type" value="Genomic_DNA"/>
</dbReference>
<keyword evidence="2" id="KW-1185">Reference proteome</keyword>
<protein>
    <submittedName>
        <fullName evidence="1">Uncharacterized protein</fullName>
    </submittedName>
</protein>
<sequence length="147" mass="16327">MNDYVDVLEDWHPAPVARERVEAQTQAWLSAVDALFAQISAWARGHGWHVDPDGSTMLDEEMMQAAAVEATAQPVLRIEKDGLFALFKPKSPWVIGARGRIDLYTSANVFLLLDLGPQDGDAEWHLLHPTKQDRGVPFTPELIGTLV</sequence>
<organism evidence="1 2">
    <name type="scientific">Xaviernesmea oryzae</name>
    <dbReference type="NCBI Taxonomy" id="464029"/>
    <lineage>
        <taxon>Bacteria</taxon>
        <taxon>Pseudomonadati</taxon>
        <taxon>Pseudomonadota</taxon>
        <taxon>Alphaproteobacteria</taxon>
        <taxon>Hyphomicrobiales</taxon>
        <taxon>Rhizobiaceae</taxon>
        <taxon>Rhizobium/Agrobacterium group</taxon>
        <taxon>Xaviernesmea</taxon>
    </lineage>
</organism>
<dbReference type="RefSeq" id="WP_075629701.1">
    <property type="nucleotide sequence ID" value="NZ_FOAM01000007.1"/>
</dbReference>
<reference evidence="1 2" key="1">
    <citation type="submission" date="2016-09" db="EMBL/GenBank/DDBJ databases">
        <title>Rhizobium sp. nov., a novel species isolated from the rice rhizosphere.</title>
        <authorList>
            <person name="Zhao J."/>
            <person name="Zhang X."/>
        </authorList>
    </citation>
    <scope>NUCLEOTIDE SEQUENCE [LARGE SCALE GENOMIC DNA]</scope>
    <source>
        <strain evidence="1 2">1.7048</strain>
    </source>
</reference>
<name>A0A1Q9AQT4_9HYPH</name>
<evidence type="ECO:0000313" key="1">
    <source>
        <dbReference type="EMBL" id="OLP57797.1"/>
    </source>
</evidence>
<gene>
    <name evidence="1" type="ORF">BJF93_13145</name>
</gene>
<evidence type="ECO:0000313" key="2">
    <source>
        <dbReference type="Proteomes" id="UP000186364"/>
    </source>
</evidence>